<feature type="domain" description="Sugar phosphate transporter" evidence="7">
    <location>
        <begin position="172"/>
        <end position="474"/>
    </location>
</feature>
<evidence type="ECO:0000256" key="4">
    <source>
        <dbReference type="ARBA" id="ARBA00023136"/>
    </source>
</evidence>
<evidence type="ECO:0000313" key="8">
    <source>
        <dbReference type="EMBL" id="RXK37125.1"/>
    </source>
</evidence>
<dbReference type="InterPro" id="IPR037185">
    <property type="entry name" value="EmrE-like"/>
</dbReference>
<evidence type="ECO:0000256" key="2">
    <source>
        <dbReference type="ARBA" id="ARBA00022692"/>
    </source>
</evidence>
<dbReference type="Proteomes" id="UP000289152">
    <property type="component" value="Unassembled WGS sequence"/>
</dbReference>
<feature type="compositionally biased region" description="Polar residues" evidence="5">
    <location>
        <begin position="12"/>
        <end position="29"/>
    </location>
</feature>
<dbReference type="PANTHER" id="PTHR11132">
    <property type="entry name" value="SOLUTE CARRIER FAMILY 35"/>
    <property type="match status" value="1"/>
</dbReference>
<evidence type="ECO:0000256" key="1">
    <source>
        <dbReference type="ARBA" id="ARBA00004141"/>
    </source>
</evidence>
<protein>
    <submittedName>
        <fullName evidence="8">Solute carrier family 35, member E1</fullName>
    </submittedName>
</protein>
<dbReference type="InterPro" id="IPR004853">
    <property type="entry name" value="Sugar_P_trans_dom"/>
</dbReference>
<feature type="transmembrane region" description="Helical" evidence="6">
    <location>
        <begin position="317"/>
        <end position="336"/>
    </location>
</feature>
<accession>A0A4Q1BHN1</accession>
<organism evidence="8 9">
    <name type="scientific">Tremella mesenterica</name>
    <name type="common">Jelly fungus</name>
    <dbReference type="NCBI Taxonomy" id="5217"/>
    <lineage>
        <taxon>Eukaryota</taxon>
        <taxon>Fungi</taxon>
        <taxon>Dikarya</taxon>
        <taxon>Basidiomycota</taxon>
        <taxon>Agaricomycotina</taxon>
        <taxon>Tremellomycetes</taxon>
        <taxon>Tremellales</taxon>
        <taxon>Tremellaceae</taxon>
        <taxon>Tremella</taxon>
    </lineage>
</organism>
<keyword evidence="4 6" id="KW-0472">Membrane</keyword>
<dbReference type="AlphaFoldDB" id="A0A4Q1BHN1"/>
<dbReference type="InterPro" id="IPR050186">
    <property type="entry name" value="TPT_transporter"/>
</dbReference>
<evidence type="ECO:0000256" key="6">
    <source>
        <dbReference type="SAM" id="Phobius"/>
    </source>
</evidence>
<keyword evidence="9" id="KW-1185">Reference proteome</keyword>
<keyword evidence="3 6" id="KW-1133">Transmembrane helix</keyword>
<dbReference type="OrthoDB" id="1588579at2759"/>
<feature type="transmembrane region" description="Helical" evidence="6">
    <location>
        <begin position="199"/>
        <end position="218"/>
    </location>
</feature>
<feature type="transmembrane region" description="Helical" evidence="6">
    <location>
        <begin position="361"/>
        <end position="380"/>
    </location>
</feature>
<dbReference type="InParanoid" id="A0A4Q1BHN1"/>
<feature type="region of interest" description="Disordered" evidence="5">
    <location>
        <begin position="1"/>
        <end position="61"/>
    </location>
</feature>
<name>A0A4Q1BHN1_TREME</name>
<dbReference type="SUPFAM" id="SSF103481">
    <property type="entry name" value="Multidrug resistance efflux transporter EmrE"/>
    <property type="match status" value="2"/>
</dbReference>
<keyword evidence="2 6" id="KW-0812">Transmembrane</keyword>
<reference evidence="8 9" key="1">
    <citation type="submission" date="2016-06" db="EMBL/GenBank/DDBJ databases">
        <title>Evolution of pathogenesis and genome organization in the Tremellales.</title>
        <authorList>
            <person name="Cuomo C."/>
            <person name="Litvintseva A."/>
            <person name="Heitman J."/>
            <person name="Chen Y."/>
            <person name="Sun S."/>
            <person name="Springer D."/>
            <person name="Dromer F."/>
            <person name="Young S."/>
            <person name="Zeng Q."/>
            <person name="Chapman S."/>
            <person name="Gujja S."/>
            <person name="Saif S."/>
            <person name="Birren B."/>
        </authorList>
    </citation>
    <scope>NUCLEOTIDE SEQUENCE [LARGE SCALE GENOMIC DNA]</scope>
    <source>
        <strain evidence="8 9">ATCC 28783</strain>
    </source>
</reference>
<dbReference type="STRING" id="5217.A0A4Q1BHN1"/>
<dbReference type="VEuPathDB" id="FungiDB:TREMEDRAFT_34104"/>
<dbReference type="EMBL" id="SDIL01000076">
    <property type="protein sequence ID" value="RXK37125.1"/>
    <property type="molecule type" value="Genomic_DNA"/>
</dbReference>
<feature type="transmembrane region" description="Helical" evidence="6">
    <location>
        <begin position="239"/>
        <end position="258"/>
    </location>
</feature>
<dbReference type="Pfam" id="PF03151">
    <property type="entry name" value="TPT"/>
    <property type="match status" value="1"/>
</dbReference>
<proteinExistence type="predicted"/>
<evidence type="ECO:0000256" key="5">
    <source>
        <dbReference type="SAM" id="MobiDB-lite"/>
    </source>
</evidence>
<feature type="region of interest" description="Disordered" evidence="5">
    <location>
        <begin position="555"/>
        <end position="642"/>
    </location>
</feature>
<evidence type="ECO:0000259" key="7">
    <source>
        <dbReference type="Pfam" id="PF03151"/>
    </source>
</evidence>
<dbReference type="GO" id="GO:0016020">
    <property type="term" value="C:membrane"/>
    <property type="evidence" value="ECO:0007669"/>
    <property type="project" value="UniProtKB-SubCell"/>
</dbReference>
<evidence type="ECO:0000313" key="9">
    <source>
        <dbReference type="Proteomes" id="UP000289152"/>
    </source>
</evidence>
<evidence type="ECO:0000256" key="3">
    <source>
        <dbReference type="ARBA" id="ARBA00022989"/>
    </source>
</evidence>
<sequence length="642" mass="70299">MGDSRQRAPFPHTSSSADLTSPELGSQTHLRPFPAAQQPVVGRQPWSSATPAVEDGPNGFAYFEHHSPPTSRHHQHGHHPLTSVANMWSSQPMSKRDSNELNHLNGNGVHDRIIGNPYLAPEDPRHVAPIYSLDTPSPYYRSLSPSPGRVPSPNVFALPSLSLPSLSTIRFISLCFLWYSSSALSSNTGKVILNNFRYPVTLTIVQFFFVAAYCYICSRPVLGWAGRLRSPSKAILRGTLPMAAFQVGGHIFSSLAISRVPVSTVHTIKALSPLFTVFAYALLFSVSYSPATYLSLLPLTLGVMLACSFDMSLSNVFGIICAFGSTLVFVSQNIFFKKIMPTNSESTTGSGIPSRLDKINLLYFSSGTAFLLMIPLWLYSDARRIVDGWLHPALSLSPGPSVPLYFFLNGTVHFAQNLLAFAILSSTSPVTYSIASLVKRIAVICMAIVWFKQTVHPIQALGIALTGVGLWMYNNAKRDVEKGEKKFRQAEAVRDGVLPLNKTDQRVLEGRSEVLFTKEVHSSPRPMYPPNFQHMSKSSAVRPTAFALPPPVIPVPSKQGVSDRSLHIIPQEPPYPSPPASTASSPPAPPIMESHTRQRNMSIDRQDSDFHLPSAVTRSENIEEETHSKSHILSPPIISAGA</sequence>
<feature type="transmembrane region" description="Helical" evidence="6">
    <location>
        <begin position="404"/>
        <end position="424"/>
    </location>
</feature>
<comment type="caution">
    <text evidence="8">The sequence shown here is derived from an EMBL/GenBank/DDBJ whole genome shotgun (WGS) entry which is preliminary data.</text>
</comment>
<comment type="subcellular location">
    <subcellularLocation>
        <location evidence="1">Membrane</location>
        <topology evidence="1">Multi-pass membrane protein</topology>
    </subcellularLocation>
</comment>
<gene>
    <name evidence="8" type="ORF">M231_05576</name>
</gene>